<dbReference type="SUPFAM" id="SSF53474">
    <property type="entry name" value="alpha/beta-Hydrolases"/>
    <property type="match status" value="1"/>
</dbReference>
<reference evidence="3" key="1">
    <citation type="submission" date="2023-06" db="EMBL/GenBank/DDBJ databases">
        <title>Survivors Of The Sea: Transcriptome response of Skeletonema marinoi to long-term dormancy.</title>
        <authorList>
            <person name="Pinder M.I.M."/>
            <person name="Kourtchenko O."/>
            <person name="Robertson E.K."/>
            <person name="Larsson T."/>
            <person name="Maumus F."/>
            <person name="Osuna-Cruz C.M."/>
            <person name="Vancaester E."/>
            <person name="Stenow R."/>
            <person name="Vandepoele K."/>
            <person name="Ploug H."/>
            <person name="Bruchert V."/>
            <person name="Godhe A."/>
            <person name="Topel M."/>
        </authorList>
    </citation>
    <scope>NUCLEOTIDE SEQUENCE</scope>
    <source>
        <strain evidence="3">R05AC</strain>
    </source>
</reference>
<comment type="caution">
    <text evidence="3">The sequence shown here is derived from an EMBL/GenBank/DDBJ whole genome shotgun (WGS) entry which is preliminary data.</text>
</comment>
<dbReference type="InterPro" id="IPR022742">
    <property type="entry name" value="Hydrolase_4"/>
</dbReference>
<name>A0AAD8XXP4_9STRA</name>
<gene>
    <name evidence="3" type="ORF">QTG54_013996</name>
</gene>
<evidence type="ECO:0000313" key="3">
    <source>
        <dbReference type="EMBL" id="KAK1735382.1"/>
    </source>
</evidence>
<dbReference type="PANTHER" id="PTHR12277:SF81">
    <property type="entry name" value="PROTEIN ABHD13"/>
    <property type="match status" value="1"/>
</dbReference>
<evidence type="ECO:0000313" key="4">
    <source>
        <dbReference type="Proteomes" id="UP001224775"/>
    </source>
</evidence>
<feature type="region of interest" description="Disordered" evidence="1">
    <location>
        <begin position="59"/>
        <end position="154"/>
    </location>
</feature>
<feature type="compositionally biased region" description="Acidic residues" evidence="1">
    <location>
        <begin position="79"/>
        <end position="89"/>
    </location>
</feature>
<keyword evidence="3" id="KW-0378">Hydrolase</keyword>
<dbReference type="AlphaFoldDB" id="A0AAD8XXP4"/>
<dbReference type="GO" id="GO:0016787">
    <property type="term" value="F:hydrolase activity"/>
    <property type="evidence" value="ECO:0007669"/>
    <property type="project" value="UniProtKB-KW"/>
</dbReference>
<feature type="domain" description="Serine aminopeptidase S33" evidence="2">
    <location>
        <begin position="226"/>
        <end position="334"/>
    </location>
</feature>
<organism evidence="3 4">
    <name type="scientific">Skeletonema marinoi</name>
    <dbReference type="NCBI Taxonomy" id="267567"/>
    <lineage>
        <taxon>Eukaryota</taxon>
        <taxon>Sar</taxon>
        <taxon>Stramenopiles</taxon>
        <taxon>Ochrophyta</taxon>
        <taxon>Bacillariophyta</taxon>
        <taxon>Coscinodiscophyceae</taxon>
        <taxon>Thalassiosirophycidae</taxon>
        <taxon>Thalassiosirales</taxon>
        <taxon>Skeletonemataceae</taxon>
        <taxon>Skeletonema</taxon>
        <taxon>Skeletonema marinoi-dohrnii complex</taxon>
    </lineage>
</organism>
<accession>A0AAD8XXP4</accession>
<dbReference type="PANTHER" id="PTHR12277">
    <property type="entry name" value="ALPHA/BETA HYDROLASE DOMAIN-CONTAINING PROTEIN"/>
    <property type="match status" value="1"/>
</dbReference>
<evidence type="ECO:0000259" key="2">
    <source>
        <dbReference type="Pfam" id="PF12146"/>
    </source>
</evidence>
<dbReference type="Proteomes" id="UP001224775">
    <property type="component" value="Unassembled WGS sequence"/>
</dbReference>
<protein>
    <submittedName>
        <fullName evidence="3">Alpha/beta hydrolase family protein</fullName>
    </submittedName>
</protein>
<dbReference type="Pfam" id="PF12146">
    <property type="entry name" value="Hydrolase_4"/>
    <property type="match status" value="1"/>
</dbReference>
<keyword evidence="4" id="KW-1185">Reference proteome</keyword>
<evidence type="ECO:0000256" key="1">
    <source>
        <dbReference type="SAM" id="MobiDB-lite"/>
    </source>
</evidence>
<dbReference type="Gene3D" id="3.40.50.1820">
    <property type="entry name" value="alpha/beta hydrolase"/>
    <property type="match status" value="1"/>
</dbReference>
<feature type="compositionally biased region" description="Basic and acidic residues" evidence="1">
    <location>
        <begin position="128"/>
        <end position="140"/>
    </location>
</feature>
<dbReference type="EMBL" id="JATAAI010000034">
    <property type="protein sequence ID" value="KAK1735382.1"/>
    <property type="molecule type" value="Genomic_DNA"/>
</dbReference>
<proteinExistence type="predicted"/>
<dbReference type="InterPro" id="IPR029058">
    <property type="entry name" value="AB_hydrolase_fold"/>
</dbReference>
<feature type="compositionally biased region" description="Polar residues" evidence="1">
    <location>
        <begin position="106"/>
        <end position="117"/>
    </location>
</feature>
<sequence length="426" mass="47453">MCCCCPPAITALFYLWVRSGFSKDAVAGALVFFPPDPPLYKFKRIAANGDVLPDIDDEAEDLEEGNGGGGGTEESKREEDDDDDSDSDSDLGTFEIDTKSSHKANNDANHTNNQQKVSAEVRRQRRKQREEARQKQRQEYSQDPIAAMTDRSNKLRLRAKRRSKIDARDDTNGVTYQFVPDIATLGTLPSFHGTIQAVKIGPQKRTGSYIAALLYKLPESEITPNTKTILYSHGNAADIGAMSGLQAMLAKNLKCNVLVYDYSGYGESGGIPMEKNTYRDVKLVYEWLVQNVTKHEHNVILYGQSVGSGPSCYLASRRCNVGGLVLHSPFTSGMRVLTPSRAMACLDIFPNIDRIKKVKCPVFVIHGQKDQEVGIEHGMALHAAVPEDCKRDPWWVRDKGHNDICDGPDIVEYMQRMNKFVKSLDE</sequence>